<evidence type="ECO:0000313" key="7">
    <source>
        <dbReference type="EMBL" id="SEG75703.1"/>
    </source>
</evidence>
<evidence type="ECO:0000256" key="2">
    <source>
        <dbReference type="ARBA" id="ARBA00023002"/>
    </source>
</evidence>
<dbReference type="InterPro" id="IPR016163">
    <property type="entry name" value="Ald_DH_C"/>
</dbReference>
<protein>
    <recommendedName>
        <fullName evidence="4">aldehyde dehydrogenase (NAD(+))</fullName>
        <ecNumber evidence="4">1.2.1.3</ecNumber>
    </recommendedName>
</protein>
<keyword evidence="3" id="KW-0558">Oxidation</keyword>
<evidence type="ECO:0000256" key="4">
    <source>
        <dbReference type="ARBA" id="ARBA00024226"/>
    </source>
</evidence>
<dbReference type="EMBL" id="FNUY01000012">
    <property type="protein sequence ID" value="SEG75703.1"/>
    <property type="molecule type" value="Genomic_DNA"/>
</dbReference>
<comment type="similarity">
    <text evidence="1">Belongs to the aldehyde dehydrogenase family.</text>
</comment>
<comment type="catalytic activity">
    <reaction evidence="5">
        <text>an aldehyde + NAD(+) + H2O = a carboxylate + NADH + 2 H(+)</text>
        <dbReference type="Rhea" id="RHEA:16185"/>
        <dbReference type="ChEBI" id="CHEBI:15377"/>
        <dbReference type="ChEBI" id="CHEBI:15378"/>
        <dbReference type="ChEBI" id="CHEBI:17478"/>
        <dbReference type="ChEBI" id="CHEBI:29067"/>
        <dbReference type="ChEBI" id="CHEBI:57540"/>
        <dbReference type="ChEBI" id="CHEBI:57945"/>
        <dbReference type="EC" id="1.2.1.3"/>
    </reaction>
</comment>
<dbReference type="AlphaFoldDB" id="A0A1H6CSR8"/>
<reference evidence="7 8" key="1">
    <citation type="submission" date="2016-10" db="EMBL/GenBank/DDBJ databases">
        <authorList>
            <person name="de Groot N.N."/>
        </authorList>
    </citation>
    <scope>NUCLEOTIDE SEQUENCE [LARGE SCALE GENOMIC DNA]</scope>
    <source>
        <strain evidence="7 8">DSM 26656</strain>
    </source>
</reference>
<dbReference type="SUPFAM" id="SSF53720">
    <property type="entry name" value="ALDH-like"/>
    <property type="match status" value="1"/>
</dbReference>
<dbReference type="PANTHER" id="PTHR42804:SF1">
    <property type="entry name" value="ALDEHYDE DEHYDROGENASE-RELATED"/>
    <property type="match status" value="1"/>
</dbReference>
<dbReference type="Proteomes" id="UP000236743">
    <property type="component" value="Unassembled WGS sequence"/>
</dbReference>
<dbReference type="Gene3D" id="3.40.605.10">
    <property type="entry name" value="Aldehyde Dehydrogenase, Chain A, domain 1"/>
    <property type="match status" value="1"/>
</dbReference>
<evidence type="ECO:0000256" key="1">
    <source>
        <dbReference type="ARBA" id="ARBA00009986"/>
    </source>
</evidence>
<evidence type="ECO:0000313" key="8">
    <source>
        <dbReference type="Proteomes" id="UP000236743"/>
    </source>
</evidence>
<dbReference type="FunFam" id="3.40.309.10:FF:000012">
    <property type="entry name" value="Betaine aldehyde dehydrogenase"/>
    <property type="match status" value="1"/>
</dbReference>
<keyword evidence="8" id="KW-1185">Reference proteome</keyword>
<dbReference type="InterPro" id="IPR016161">
    <property type="entry name" value="Ald_DH/histidinol_DH"/>
</dbReference>
<gene>
    <name evidence="7" type="ORF">SAMN04488115_11230</name>
</gene>
<dbReference type="Pfam" id="PF00171">
    <property type="entry name" value="Aldedh"/>
    <property type="match status" value="1"/>
</dbReference>
<feature type="domain" description="Aldehyde dehydrogenase" evidence="6">
    <location>
        <begin position="13"/>
        <end position="470"/>
    </location>
</feature>
<dbReference type="FunFam" id="3.40.605.10:FF:000007">
    <property type="entry name" value="NAD/NADP-dependent betaine aldehyde dehydrogenase"/>
    <property type="match status" value="1"/>
</dbReference>
<organism evidence="7 8">
    <name type="scientific">Bosea lathyri</name>
    <dbReference type="NCBI Taxonomy" id="1036778"/>
    <lineage>
        <taxon>Bacteria</taxon>
        <taxon>Pseudomonadati</taxon>
        <taxon>Pseudomonadota</taxon>
        <taxon>Alphaproteobacteria</taxon>
        <taxon>Hyphomicrobiales</taxon>
        <taxon>Boseaceae</taxon>
        <taxon>Bosea</taxon>
    </lineage>
</organism>
<dbReference type="InterPro" id="IPR016162">
    <property type="entry name" value="Ald_DH_N"/>
</dbReference>
<dbReference type="EC" id="1.2.1.3" evidence="4"/>
<accession>A0A1H6CSR8</accession>
<dbReference type="OrthoDB" id="9812625at2"/>
<dbReference type="PANTHER" id="PTHR42804">
    <property type="entry name" value="ALDEHYDE DEHYDROGENASE"/>
    <property type="match status" value="1"/>
</dbReference>
<keyword evidence="2" id="KW-0560">Oxidoreductase</keyword>
<dbReference type="PROSITE" id="PS00070">
    <property type="entry name" value="ALDEHYDE_DEHYDR_CYS"/>
    <property type="match status" value="1"/>
</dbReference>
<evidence type="ECO:0000256" key="3">
    <source>
        <dbReference type="ARBA" id="ARBA00023097"/>
    </source>
</evidence>
<evidence type="ECO:0000259" key="6">
    <source>
        <dbReference type="Pfam" id="PF00171"/>
    </source>
</evidence>
<sequence>MNHSRQFYIDGDWVAPSTSRTLAVVDPATETAFVEIAMGAKADVDRAVTAARRAFESFSQTSRAERVALLQKIVAGFEARADELARTISREMGAPLPFALSAQVGSGPNHIKEMIRVLERFEFNAPHDRTMIAKEPIGVCALITPWNWPINQIVCKVAPALAAGCTMVLKPSEIAPLSAIIFAEILHDAGVPAGVFNLVNGDGPEVGAALAGHPDVDMVSITGSTRAGVLVAKAAAETVKRVAQELGGKSPNILLPDADMKRATELGVARCFSNTGQSCSAATRLLVPAERHDEIAGYAKAAAATFVTGAPDQEGTTLGPLVNAAQFDKVQLLIEKGIAEGATLVTGGPGRPEGLERGYYVRPTVFANVRPDMAIAREEIFGPVLVIIPYRDEDEAVAIANDTPYGLSAYVQGGDLDRARRVARRIRAGNVHINYPPIDRGAPFGGYKQSGNGREWGAWGLHEFLEIKAIMGYQA</sequence>
<evidence type="ECO:0000256" key="5">
    <source>
        <dbReference type="ARBA" id="ARBA00049194"/>
    </source>
</evidence>
<dbReference type="InterPro" id="IPR016160">
    <property type="entry name" value="Ald_DH_CS_CYS"/>
</dbReference>
<dbReference type="CDD" id="cd07138">
    <property type="entry name" value="ALDH_CddD_SSP0762"/>
    <property type="match status" value="1"/>
</dbReference>
<proteinExistence type="inferred from homology"/>
<dbReference type="InterPro" id="IPR015590">
    <property type="entry name" value="Aldehyde_DH_dom"/>
</dbReference>
<name>A0A1H6CSR8_9HYPH</name>
<dbReference type="RefSeq" id="WP_103874908.1">
    <property type="nucleotide sequence ID" value="NZ_FNUY01000012.1"/>
</dbReference>
<dbReference type="GO" id="GO:0004029">
    <property type="term" value="F:aldehyde dehydrogenase (NAD+) activity"/>
    <property type="evidence" value="ECO:0007669"/>
    <property type="project" value="UniProtKB-EC"/>
</dbReference>
<dbReference type="Gene3D" id="3.40.309.10">
    <property type="entry name" value="Aldehyde Dehydrogenase, Chain A, domain 2"/>
    <property type="match status" value="1"/>
</dbReference>